<accession>A0AAV9MG83</accession>
<dbReference type="EMBL" id="JAWPEI010000001">
    <property type="protein sequence ID" value="KAK4737066.1"/>
    <property type="molecule type" value="Genomic_DNA"/>
</dbReference>
<reference evidence="2 3" key="1">
    <citation type="submission" date="2023-10" db="EMBL/GenBank/DDBJ databases">
        <title>Genome-Wide Identification Analysis in wild type Solanum Pinnatisectum Reveals Some Genes Defensing Phytophthora Infestans.</title>
        <authorList>
            <person name="Sun C."/>
        </authorList>
    </citation>
    <scope>NUCLEOTIDE SEQUENCE [LARGE SCALE GENOMIC DNA]</scope>
    <source>
        <strain evidence="2">LQN</strain>
        <tissue evidence="2">Leaf</tissue>
    </source>
</reference>
<evidence type="ECO:0000256" key="1">
    <source>
        <dbReference type="SAM" id="Phobius"/>
    </source>
</evidence>
<dbReference type="AlphaFoldDB" id="A0AAV9MG83"/>
<dbReference type="Proteomes" id="UP001311915">
    <property type="component" value="Unassembled WGS sequence"/>
</dbReference>
<keyword evidence="3" id="KW-1185">Reference proteome</keyword>
<organism evidence="2 3">
    <name type="scientific">Solanum pinnatisectum</name>
    <name type="common">tansyleaf nightshade</name>
    <dbReference type="NCBI Taxonomy" id="50273"/>
    <lineage>
        <taxon>Eukaryota</taxon>
        <taxon>Viridiplantae</taxon>
        <taxon>Streptophyta</taxon>
        <taxon>Embryophyta</taxon>
        <taxon>Tracheophyta</taxon>
        <taxon>Spermatophyta</taxon>
        <taxon>Magnoliopsida</taxon>
        <taxon>eudicotyledons</taxon>
        <taxon>Gunneridae</taxon>
        <taxon>Pentapetalae</taxon>
        <taxon>asterids</taxon>
        <taxon>lamiids</taxon>
        <taxon>Solanales</taxon>
        <taxon>Solanaceae</taxon>
        <taxon>Solanoideae</taxon>
        <taxon>Solaneae</taxon>
        <taxon>Solanum</taxon>
    </lineage>
</organism>
<evidence type="ECO:0000313" key="2">
    <source>
        <dbReference type="EMBL" id="KAK4737066.1"/>
    </source>
</evidence>
<protein>
    <submittedName>
        <fullName evidence="2">Uncharacterized protein</fullName>
    </submittedName>
</protein>
<keyword evidence="1" id="KW-1133">Transmembrane helix</keyword>
<name>A0AAV9MG83_9SOLN</name>
<feature type="transmembrane region" description="Helical" evidence="1">
    <location>
        <begin position="83"/>
        <end position="101"/>
    </location>
</feature>
<evidence type="ECO:0000313" key="3">
    <source>
        <dbReference type="Proteomes" id="UP001311915"/>
    </source>
</evidence>
<comment type="caution">
    <text evidence="2">The sequence shown here is derived from an EMBL/GenBank/DDBJ whole genome shotgun (WGS) entry which is preliminary data.</text>
</comment>
<proteinExistence type="predicted"/>
<keyword evidence="1" id="KW-0472">Membrane</keyword>
<feature type="transmembrane region" description="Helical" evidence="1">
    <location>
        <begin position="7"/>
        <end position="25"/>
    </location>
</feature>
<gene>
    <name evidence="2" type="ORF">R3W88_000763</name>
</gene>
<sequence>MVSICTSFLFWFSTSVFSVIFSLYFCISVNNLFSSSCSCCFSYISFNICNSFSNSFILLFFVFVICCIFSSFSIFIFSISFCLSISSFSLAILIVAVKLSSSFNSDISSIFVDGRSGESIQLDAAYLDAVLVPRSEGKDQDIGDSESDRTFLRSNGYRSWPDEKRVELILALT</sequence>
<keyword evidence="1" id="KW-0812">Transmembrane</keyword>